<keyword evidence="5" id="KW-0472">Membrane</keyword>
<dbReference type="GO" id="GO:0009245">
    <property type="term" value="P:lipid A biosynthetic process"/>
    <property type="evidence" value="ECO:0007669"/>
    <property type="project" value="TreeGrafter"/>
</dbReference>
<evidence type="ECO:0000256" key="5">
    <source>
        <dbReference type="ARBA" id="ARBA00023136"/>
    </source>
</evidence>
<sequence length="263" mass="31373">MNLIAYPKSYSLVSDGMQLPVYFISDAHLMDQLSESETNNQKPLYRFLDHIKHTGGTLFINGDLFDFYFEYKDVIPKGYFPIYNQLYTLKNSGIEIHYILGNHDYWVMDFMKKYLTTQTYENDVTLELNGKKFYISHGDGYLSWDHGYRLLKRIIHSRLFIWSYRWIHPNISFKIASWISKRGKHYDHSDEYNQRVLDEMTELAKKKVRQGFDYLVLGHYHQAIDQSVENGKLIILGDWLTFFTYGYFDGTDLTLKKWVEHET</sequence>
<evidence type="ECO:0000256" key="3">
    <source>
        <dbReference type="ARBA" id="ARBA00022723"/>
    </source>
</evidence>
<keyword evidence="4" id="KW-0378">Hydrolase</keyword>
<dbReference type="PANTHER" id="PTHR34990:SF1">
    <property type="entry name" value="UDP-2,3-DIACYLGLUCOSAMINE HYDROLASE"/>
    <property type="match status" value="1"/>
</dbReference>
<dbReference type="InterPro" id="IPR029052">
    <property type="entry name" value="Metallo-depent_PP-like"/>
</dbReference>
<feature type="domain" description="Calcineurin-like phosphoesterase" evidence="7">
    <location>
        <begin position="19"/>
        <end position="222"/>
    </location>
</feature>
<dbReference type="GO" id="GO:0008758">
    <property type="term" value="F:UDP-2,3-diacylglucosamine hydrolase activity"/>
    <property type="evidence" value="ECO:0007669"/>
    <property type="project" value="TreeGrafter"/>
</dbReference>
<dbReference type="AlphaFoldDB" id="A0A381Y2R4"/>
<keyword evidence="1" id="KW-1003">Cell membrane</keyword>
<evidence type="ECO:0000256" key="2">
    <source>
        <dbReference type="ARBA" id="ARBA00022519"/>
    </source>
</evidence>
<evidence type="ECO:0000259" key="7">
    <source>
        <dbReference type="Pfam" id="PF00149"/>
    </source>
</evidence>
<protein>
    <recommendedName>
        <fullName evidence="7">Calcineurin-like phosphoesterase domain-containing protein</fullName>
    </recommendedName>
</protein>
<evidence type="ECO:0000256" key="4">
    <source>
        <dbReference type="ARBA" id="ARBA00022801"/>
    </source>
</evidence>
<evidence type="ECO:0000313" key="8">
    <source>
        <dbReference type="EMBL" id="SVA71150.1"/>
    </source>
</evidence>
<dbReference type="InterPro" id="IPR043461">
    <property type="entry name" value="LpxH-like"/>
</dbReference>
<keyword evidence="6" id="KW-0464">Manganese</keyword>
<dbReference type="GO" id="GO:0016020">
    <property type="term" value="C:membrane"/>
    <property type="evidence" value="ECO:0007669"/>
    <property type="project" value="GOC"/>
</dbReference>
<evidence type="ECO:0000256" key="6">
    <source>
        <dbReference type="ARBA" id="ARBA00023211"/>
    </source>
</evidence>
<dbReference type="GO" id="GO:0046872">
    <property type="term" value="F:metal ion binding"/>
    <property type="evidence" value="ECO:0007669"/>
    <property type="project" value="UniProtKB-KW"/>
</dbReference>
<dbReference type="PANTHER" id="PTHR34990">
    <property type="entry name" value="UDP-2,3-DIACYLGLUCOSAMINE HYDROLASE-RELATED"/>
    <property type="match status" value="1"/>
</dbReference>
<reference evidence="8" key="1">
    <citation type="submission" date="2018-05" db="EMBL/GenBank/DDBJ databases">
        <authorList>
            <person name="Lanie J.A."/>
            <person name="Ng W.-L."/>
            <person name="Kazmierczak K.M."/>
            <person name="Andrzejewski T.M."/>
            <person name="Davidsen T.M."/>
            <person name="Wayne K.J."/>
            <person name="Tettelin H."/>
            <person name="Glass J.I."/>
            <person name="Rusch D."/>
            <person name="Podicherti R."/>
            <person name="Tsui H.-C.T."/>
            <person name="Winkler M.E."/>
        </authorList>
    </citation>
    <scope>NUCLEOTIDE SEQUENCE</scope>
</reference>
<keyword evidence="2" id="KW-0997">Cell inner membrane</keyword>
<dbReference type="Pfam" id="PF00149">
    <property type="entry name" value="Metallophos"/>
    <property type="match status" value="1"/>
</dbReference>
<dbReference type="Gene3D" id="3.60.21.10">
    <property type="match status" value="1"/>
</dbReference>
<dbReference type="CDD" id="cd07398">
    <property type="entry name" value="MPP_YbbF-LpxH"/>
    <property type="match status" value="1"/>
</dbReference>
<keyword evidence="3" id="KW-0479">Metal-binding</keyword>
<organism evidence="8">
    <name type="scientific">marine metagenome</name>
    <dbReference type="NCBI Taxonomy" id="408172"/>
    <lineage>
        <taxon>unclassified sequences</taxon>
        <taxon>metagenomes</taxon>
        <taxon>ecological metagenomes</taxon>
    </lineage>
</organism>
<gene>
    <name evidence="8" type="ORF">METZ01_LOCUS124004</name>
</gene>
<accession>A0A381Y2R4</accession>
<name>A0A381Y2R4_9ZZZZ</name>
<dbReference type="EMBL" id="UINC01017231">
    <property type="protein sequence ID" value="SVA71150.1"/>
    <property type="molecule type" value="Genomic_DNA"/>
</dbReference>
<dbReference type="InterPro" id="IPR004843">
    <property type="entry name" value="Calcineurin-like_PHP"/>
</dbReference>
<proteinExistence type="predicted"/>
<dbReference type="SUPFAM" id="SSF56300">
    <property type="entry name" value="Metallo-dependent phosphatases"/>
    <property type="match status" value="1"/>
</dbReference>
<evidence type="ECO:0000256" key="1">
    <source>
        <dbReference type="ARBA" id="ARBA00022475"/>
    </source>
</evidence>